<dbReference type="EMBL" id="CP088280">
    <property type="protein sequence ID" value="UGX91758.1"/>
    <property type="molecule type" value="Genomic_DNA"/>
</dbReference>
<gene>
    <name evidence="2" type="ORF">G6321_00039395</name>
    <name evidence="1" type="ORF">G6321_28945</name>
</gene>
<evidence type="ECO:0000313" key="2">
    <source>
        <dbReference type="EMBL" id="UGX91758.1"/>
    </source>
</evidence>
<protein>
    <submittedName>
        <fullName evidence="1">Uncharacterized protein</fullName>
    </submittedName>
</protein>
<reference evidence="2 3" key="3">
    <citation type="journal article" date="2022" name="Int. J. Syst. Evol. Microbiol.">
        <title>Strains of Bradyrhizobium barranii sp. nov. associated with legumes native to Canada are symbionts of soybeans and belong to different subspecies (subsp. barranii subsp. nov. and subsp. apii subsp. nov.) and symbiovars (sv. glycinearum and sv. septentrionale).</title>
        <authorList>
            <person name="Bromfield E.S.P."/>
            <person name="Cloutier S."/>
            <person name="Wasai-Hara S."/>
            <person name="Minamisawa K."/>
        </authorList>
    </citation>
    <scope>NUCLEOTIDE SEQUENCE [LARGE SCALE GENOMIC DNA]</scope>
    <source>
        <strain evidence="2 3">323S2</strain>
    </source>
</reference>
<reference evidence="2 3" key="1">
    <citation type="journal article" date="2017" name="Syst. Appl. Microbiol.">
        <title>Soybeans inoculated with root zone soils of Canadian native legumes harbour diverse and novel Bradyrhizobium spp. that possess agricultural potential.</title>
        <authorList>
            <person name="Bromfield E.S.P."/>
            <person name="Cloutier S."/>
            <person name="Tambong J.T."/>
            <person name="Tran Thi T.V."/>
        </authorList>
    </citation>
    <scope>NUCLEOTIDE SEQUENCE [LARGE SCALE GENOMIC DNA]</scope>
    <source>
        <strain evidence="2 3">323S2</strain>
    </source>
</reference>
<proteinExistence type="predicted"/>
<name>A0A7Z0TS95_9BRAD</name>
<accession>A0A7Z0TS95</accession>
<sequence>MLGAASRGAIVCAALCLGSCTSLNVIHDPHPFLDRQHVPNPLKSMRCELITYIEANRQRRNLFYMLRNFDRTYAFANFPHYELSEKQFGLIVLDVKVQDTVGVGATIDPLNTVDAATTRTWHFGPTAGNQNTYELN</sequence>
<dbReference type="RefSeq" id="WP_166350376.1">
    <property type="nucleotide sequence ID" value="NZ_CP088280.1"/>
</dbReference>
<evidence type="ECO:0000313" key="1">
    <source>
        <dbReference type="EMBL" id="NYY92267.1"/>
    </source>
</evidence>
<dbReference type="EMBL" id="JACBFH010000001">
    <property type="protein sequence ID" value="NYY92267.1"/>
    <property type="molecule type" value="Genomic_DNA"/>
</dbReference>
<dbReference type="AlphaFoldDB" id="A0A7Z0TS95"/>
<dbReference type="Proteomes" id="UP000564836">
    <property type="component" value="Chromosome"/>
</dbReference>
<reference evidence="1" key="2">
    <citation type="submission" date="2020-06" db="EMBL/GenBank/DDBJ databases">
        <title>Whole Genome Sequence of Bradyrhizobium sp. Strain 323S2.</title>
        <authorList>
            <person name="Bromfield E.S.P."/>
        </authorList>
    </citation>
    <scope>NUCLEOTIDE SEQUENCE [LARGE SCALE GENOMIC DNA]</scope>
    <source>
        <strain evidence="1">323S2</strain>
    </source>
</reference>
<organism evidence="1">
    <name type="scientific">Bradyrhizobium barranii subsp. barranii</name>
    <dbReference type="NCBI Taxonomy" id="2823807"/>
    <lineage>
        <taxon>Bacteria</taxon>
        <taxon>Pseudomonadati</taxon>
        <taxon>Pseudomonadota</taxon>
        <taxon>Alphaproteobacteria</taxon>
        <taxon>Hyphomicrobiales</taxon>
        <taxon>Nitrobacteraceae</taxon>
        <taxon>Bradyrhizobium</taxon>
        <taxon>Bradyrhizobium barranii</taxon>
    </lineage>
</organism>
<evidence type="ECO:0000313" key="3">
    <source>
        <dbReference type="Proteomes" id="UP000564836"/>
    </source>
</evidence>